<evidence type="ECO:0000313" key="2">
    <source>
        <dbReference type="EMBL" id="SCB11186.1"/>
    </source>
</evidence>
<keyword evidence="1" id="KW-1133">Transmembrane helix</keyword>
<feature type="transmembrane region" description="Helical" evidence="1">
    <location>
        <begin position="249"/>
        <end position="268"/>
    </location>
</feature>
<keyword evidence="1" id="KW-0472">Membrane</keyword>
<feature type="transmembrane region" description="Helical" evidence="1">
    <location>
        <begin position="65"/>
        <end position="83"/>
    </location>
</feature>
<feature type="transmembrane region" description="Helical" evidence="1">
    <location>
        <begin position="42"/>
        <end position="58"/>
    </location>
</feature>
<feature type="transmembrane region" description="Helical" evidence="1">
    <location>
        <begin position="89"/>
        <end position="111"/>
    </location>
</feature>
<feature type="transmembrane region" description="Helical" evidence="1">
    <location>
        <begin position="158"/>
        <end position="175"/>
    </location>
</feature>
<dbReference type="Proteomes" id="UP000199101">
    <property type="component" value="Unassembled WGS sequence"/>
</dbReference>
<dbReference type="EMBL" id="FMAG01000001">
    <property type="protein sequence ID" value="SCB11186.1"/>
    <property type="molecule type" value="Genomic_DNA"/>
</dbReference>
<sequence length="502" mass="55693">MSLSDAAALPSNSTNKSHRKFLTFIALLALADLLLFDRQPGLNLFIFTDTVAAGLLISSRKRQSIPKIAALVALGLVASMPLAETTSWMGIAISLLSLCLISLGAGGLIPLQWPRLPLVLLRFLLDVPARPFRSASYRWLQRLQKPSPRGVRHHLRDWIMPLIFAAGFLALFAAANPLIDKTLRSIDLTFPLQLLSIWRIGFWLAVAAFLSLLLRPCLMRRRPRRRDVPDIVIGAEDVLFGHSALLRSLIVFNALFAVQTLLDLAYLWGGASLPDGMSHAEYAHRGAYPLMLTAILAAIFVLAAMRRGGPGDRSPLLRGLVHLWIAQNILLCLSSILRLDLYVETYSLTELRVAAGIWMGLVAVGLFLILLRILLRRSNEWLIALSSAMLVLTLDATALADIPALIARFNVTHSREISGEGVVLDLDYLSTLGPAAIPALDTYLASLPADMDARRVRETLLRQHLGRSRDWRSWTYRDARLDDYLKQTQLLQDQAETKKTNG</sequence>
<protein>
    <submittedName>
        <fullName evidence="2">Uncharacterized protein</fullName>
    </submittedName>
</protein>
<feature type="transmembrane region" description="Helical" evidence="1">
    <location>
        <begin position="382"/>
        <end position="406"/>
    </location>
</feature>
<dbReference type="AlphaFoldDB" id="A0A1C3U6S7"/>
<keyword evidence="3" id="KW-1185">Reference proteome</keyword>
<dbReference type="RefSeq" id="WP_092706933.1">
    <property type="nucleotide sequence ID" value="NZ_FMAG01000001.1"/>
</dbReference>
<dbReference type="OrthoDB" id="7280060at2"/>
<dbReference type="InterPro" id="IPR025291">
    <property type="entry name" value="DUF4153"/>
</dbReference>
<evidence type="ECO:0000256" key="1">
    <source>
        <dbReference type="SAM" id="Phobius"/>
    </source>
</evidence>
<evidence type="ECO:0000313" key="3">
    <source>
        <dbReference type="Proteomes" id="UP000199101"/>
    </source>
</evidence>
<dbReference type="Pfam" id="PF13687">
    <property type="entry name" value="DUF4153"/>
    <property type="match status" value="1"/>
</dbReference>
<feature type="transmembrane region" description="Helical" evidence="1">
    <location>
        <begin position="357"/>
        <end position="375"/>
    </location>
</feature>
<organism evidence="2 3">
    <name type="scientific">Rhizobium multihospitium</name>
    <dbReference type="NCBI Taxonomy" id="410764"/>
    <lineage>
        <taxon>Bacteria</taxon>
        <taxon>Pseudomonadati</taxon>
        <taxon>Pseudomonadota</taxon>
        <taxon>Alphaproteobacteria</taxon>
        <taxon>Hyphomicrobiales</taxon>
        <taxon>Rhizobiaceae</taxon>
        <taxon>Rhizobium/Agrobacterium group</taxon>
        <taxon>Rhizobium</taxon>
    </lineage>
</organism>
<keyword evidence="1" id="KW-0812">Transmembrane</keyword>
<reference evidence="3" key="1">
    <citation type="submission" date="2016-08" db="EMBL/GenBank/DDBJ databases">
        <authorList>
            <person name="Varghese N."/>
            <person name="Submissions Spin"/>
        </authorList>
    </citation>
    <scope>NUCLEOTIDE SEQUENCE [LARGE SCALE GENOMIC DNA]</scope>
    <source>
        <strain evidence="3">HAMBI 2975</strain>
    </source>
</reference>
<gene>
    <name evidence="2" type="ORF">GA0061103_1628</name>
</gene>
<dbReference type="STRING" id="410764.GA0061103_1628"/>
<name>A0A1C3U6S7_9HYPH</name>
<proteinExistence type="predicted"/>
<feature type="transmembrane region" description="Helical" evidence="1">
    <location>
        <begin position="317"/>
        <end position="337"/>
    </location>
</feature>
<feature type="transmembrane region" description="Helical" evidence="1">
    <location>
        <begin position="195"/>
        <end position="214"/>
    </location>
</feature>
<feature type="transmembrane region" description="Helical" evidence="1">
    <location>
        <begin position="288"/>
        <end position="305"/>
    </location>
</feature>
<feature type="transmembrane region" description="Helical" evidence="1">
    <location>
        <begin position="21"/>
        <end position="36"/>
    </location>
</feature>
<accession>A0A1C3U6S7</accession>